<dbReference type="PANTHER" id="PTHR42208">
    <property type="entry name" value="HEAVY METAL TRANSPORTER-RELATED"/>
    <property type="match status" value="1"/>
</dbReference>
<dbReference type="EMBL" id="BAAAEI010000006">
    <property type="protein sequence ID" value="GAA0345782.1"/>
    <property type="molecule type" value="Genomic_DNA"/>
</dbReference>
<keyword evidence="1" id="KW-1133">Transmembrane helix</keyword>
<keyword evidence="1" id="KW-0812">Transmembrane</keyword>
<feature type="transmembrane region" description="Helical" evidence="1">
    <location>
        <begin position="74"/>
        <end position="96"/>
    </location>
</feature>
<keyword evidence="4" id="KW-1185">Reference proteome</keyword>
<dbReference type="Pfam" id="PF13386">
    <property type="entry name" value="DsbD_2"/>
    <property type="match status" value="1"/>
</dbReference>
<protein>
    <submittedName>
        <fullName evidence="3">Sulfite exporter TauE/SafE family protein</fullName>
    </submittedName>
</protein>
<comment type="caution">
    <text evidence="3">The sequence shown here is derived from an EMBL/GenBank/DDBJ whole genome shotgun (WGS) entry which is preliminary data.</text>
</comment>
<evidence type="ECO:0000313" key="4">
    <source>
        <dbReference type="Proteomes" id="UP001501757"/>
    </source>
</evidence>
<feature type="transmembrane region" description="Helical" evidence="1">
    <location>
        <begin position="131"/>
        <end position="149"/>
    </location>
</feature>
<sequence>MTDLTLLSALLIGLAGSVHCVAMCGGIVGALSFSIPKDRSPLPFELAYHSGRLASYSLAGAITGGLGQLFSHQIAGGMAILNLLSGLFLLALALYIGNWWRGLSWLEKQGAKLWRPVAPLSKRFIPFKSPAWALPYGLIWGWLPCGLVYSSLTWSLAAGSVHQGALLMLMFGLGTLPALLTLGRFSQQLRPLLAHPRSKQIIAVLLAISALWLLLSPYVMAVEA</sequence>
<reference evidence="3 4" key="1">
    <citation type="journal article" date="2019" name="Int. J. Syst. Evol. Microbiol.">
        <title>The Global Catalogue of Microorganisms (GCM) 10K type strain sequencing project: providing services to taxonomists for standard genome sequencing and annotation.</title>
        <authorList>
            <consortium name="The Broad Institute Genomics Platform"/>
            <consortium name="The Broad Institute Genome Sequencing Center for Infectious Disease"/>
            <person name="Wu L."/>
            <person name="Ma J."/>
        </authorList>
    </citation>
    <scope>NUCLEOTIDE SEQUENCE [LARGE SCALE GENOMIC DNA]</scope>
    <source>
        <strain evidence="3 4">JCM 13378</strain>
    </source>
</reference>
<feature type="domain" description="Urease accessory protein UreH-like transmembrane" evidence="2">
    <location>
        <begin position="9"/>
        <end position="211"/>
    </location>
</feature>
<dbReference type="InterPro" id="IPR039447">
    <property type="entry name" value="UreH-like_TM_dom"/>
</dbReference>
<dbReference type="Proteomes" id="UP001501757">
    <property type="component" value="Unassembled WGS sequence"/>
</dbReference>
<dbReference type="RefSeq" id="WP_343842015.1">
    <property type="nucleotide sequence ID" value="NZ_BAAAEI010000006.1"/>
</dbReference>
<accession>A0ABN0WSQ6</accession>
<keyword evidence="1" id="KW-0472">Membrane</keyword>
<evidence type="ECO:0000259" key="2">
    <source>
        <dbReference type="Pfam" id="PF13386"/>
    </source>
</evidence>
<gene>
    <name evidence="3" type="ORF">GCM10009092_07840</name>
</gene>
<evidence type="ECO:0000313" key="3">
    <source>
        <dbReference type="EMBL" id="GAA0345782.1"/>
    </source>
</evidence>
<evidence type="ECO:0000256" key="1">
    <source>
        <dbReference type="SAM" id="Phobius"/>
    </source>
</evidence>
<name>A0ABN0WSQ6_9ALTE</name>
<feature type="transmembrane region" description="Helical" evidence="1">
    <location>
        <begin position="161"/>
        <end position="180"/>
    </location>
</feature>
<organism evidence="3 4">
    <name type="scientific">Bowmanella denitrificans</name>
    <dbReference type="NCBI Taxonomy" id="366582"/>
    <lineage>
        <taxon>Bacteria</taxon>
        <taxon>Pseudomonadati</taxon>
        <taxon>Pseudomonadota</taxon>
        <taxon>Gammaproteobacteria</taxon>
        <taxon>Alteromonadales</taxon>
        <taxon>Alteromonadaceae</taxon>
        <taxon>Bowmanella</taxon>
    </lineage>
</organism>
<dbReference type="PANTHER" id="PTHR42208:SF1">
    <property type="entry name" value="HEAVY METAL TRANSPORTER"/>
    <property type="match status" value="1"/>
</dbReference>
<feature type="transmembrane region" description="Helical" evidence="1">
    <location>
        <begin position="201"/>
        <end position="221"/>
    </location>
</feature>
<proteinExistence type="predicted"/>